<comment type="caution">
    <text evidence="3">The sequence shown here is derived from an EMBL/GenBank/DDBJ whole genome shotgun (WGS) entry which is preliminary data.</text>
</comment>
<feature type="region of interest" description="Disordered" evidence="1">
    <location>
        <begin position="999"/>
        <end position="1055"/>
    </location>
</feature>
<feature type="domain" description="Sfi1 spindle body" evidence="2">
    <location>
        <begin position="312"/>
        <end position="877"/>
    </location>
</feature>
<feature type="region of interest" description="Disordered" evidence="1">
    <location>
        <begin position="104"/>
        <end position="132"/>
    </location>
</feature>
<proteinExistence type="predicted"/>
<evidence type="ECO:0000259" key="2">
    <source>
        <dbReference type="Pfam" id="PF08457"/>
    </source>
</evidence>
<evidence type="ECO:0000256" key="1">
    <source>
        <dbReference type="SAM" id="MobiDB-lite"/>
    </source>
</evidence>
<feature type="compositionally biased region" description="Low complexity" evidence="1">
    <location>
        <begin position="895"/>
        <end position="913"/>
    </location>
</feature>
<reference evidence="3 4" key="1">
    <citation type="submission" date="2015-07" db="EMBL/GenBank/DDBJ databases">
        <title>Comparative genomics of the Sigatoka disease complex on banana suggests a link between parallel evolutionary changes in Pseudocercospora fijiensis and Pseudocercospora eumusae and increased virulence on the banana host.</title>
        <authorList>
            <person name="Chang T.-C."/>
            <person name="Salvucci A."/>
            <person name="Crous P.W."/>
            <person name="Stergiopoulos I."/>
        </authorList>
    </citation>
    <scope>NUCLEOTIDE SEQUENCE [LARGE SCALE GENOMIC DNA]</scope>
    <source>
        <strain evidence="3 4">CBS 116634</strain>
    </source>
</reference>
<dbReference type="EMBL" id="LFZO01000030">
    <property type="protein sequence ID" value="KXT16777.1"/>
    <property type="molecule type" value="Genomic_DNA"/>
</dbReference>
<gene>
    <name evidence="3" type="ORF">AC579_5482</name>
</gene>
<evidence type="ECO:0000313" key="4">
    <source>
        <dbReference type="Proteomes" id="UP000073492"/>
    </source>
</evidence>
<name>A0A139IPQ1_9PEZI</name>
<sequence>MNGYPDDRELPELTNEQIETLYQICLAASKARGSIFAALFAEYHSHFEQNGLDTSRDNTIFRWLFPIGDSARRDKSAGQRVDLVRHLRSVLAAQGIETVLSNEEYDEAGDEETKSLRISHTPPRKARNRPDRRVSFDDARLEETWLSEHSELARHSPRLASQGLLSQPPRRSRDSGQPQRARSTSRSNRHQTRQPAPKHFQETSQSSPYTSDYGDQRNPTLLFEVSQTQLEQHAEAFFETTNVRTLRRYLHVWHDQALALQSARGHSWAFAANFDRRKLLKDSLDTLLATLIARREERRRILDAERMEREFHAREQQRILSLEAKADKLLRVRDAKLVCKGFDHWLEALRYQRRAIEDAKQLILRVRYFHKWRRITVDNVRKAQRVLARKYLKLWRAQKDRRALAEEQATANFQETLTKKYLQYLRLTFRERRLPDLLRERKELGVLHTLQTRMQAVCLQTSKADNFRTRKLLNLGLHRVAEATRAQQQATRLAKDHWGRTALVNCFSALQLRAKLTPRQRTAASKVDLDLKRKALGVWQLHFRLSRQAAEADRKRILQSAWTSWNDALRCRALGQRIDERVLVESLYKCVLQTRLRDFQRRQHGKLLARVVNAWYYKLQSKEATLEQAATTFAANQRTRTLRSGMVRLNLALRQQEDAERAAVEFANSRTLPSVLHVWKEQTAHARMLAKWAVDARFYCLATRTIRLWRERTEEHKHSRRRDAYAQVRAKIKLRLVRLCFSKLQDRCVELRAMEAEAGTRVSARLFAIGTDAFDKMRDKTAQFQDLGIRAIAMDQEKLLRSALSALVNQRADLSAMEQQALVFRQESDLSLLASALKRVQWVTFTAARRREAADALWARNRDQHIKNMIRHWASQAAQLKTAKADEVRRNAVDSPSLRPASRAAARSAERPAFYSSPPFASATPAYMRTPPRSRKTGRFKPLPTPAHFTPMAFDPGYFVTIPGPLTNALSERGAEEGGEQDVFEGLTPQITPFARKLRAGGISNTPTRPPPSALRSSAFGKSTAAGGTAKSVRFAGSSRFGSGKSRLSPGDESM</sequence>
<dbReference type="AlphaFoldDB" id="A0A139IPQ1"/>
<feature type="region of interest" description="Disordered" evidence="1">
    <location>
        <begin position="149"/>
        <end position="217"/>
    </location>
</feature>
<dbReference type="Pfam" id="PF08457">
    <property type="entry name" value="Sfi1"/>
    <property type="match status" value="1"/>
</dbReference>
<evidence type="ECO:0000313" key="3">
    <source>
        <dbReference type="EMBL" id="KXT16777.1"/>
    </source>
</evidence>
<dbReference type="Proteomes" id="UP000073492">
    <property type="component" value="Unassembled WGS sequence"/>
</dbReference>
<accession>A0A139IPQ1</accession>
<feature type="region of interest" description="Disordered" evidence="1">
    <location>
        <begin position="885"/>
        <end position="942"/>
    </location>
</feature>
<dbReference type="OrthoDB" id="5215300at2759"/>
<organism evidence="3 4">
    <name type="scientific">Pseudocercospora musae</name>
    <dbReference type="NCBI Taxonomy" id="113226"/>
    <lineage>
        <taxon>Eukaryota</taxon>
        <taxon>Fungi</taxon>
        <taxon>Dikarya</taxon>
        <taxon>Ascomycota</taxon>
        <taxon>Pezizomycotina</taxon>
        <taxon>Dothideomycetes</taxon>
        <taxon>Dothideomycetidae</taxon>
        <taxon>Mycosphaerellales</taxon>
        <taxon>Mycosphaerellaceae</taxon>
        <taxon>Pseudocercospora</taxon>
    </lineage>
</organism>
<feature type="compositionally biased region" description="Polar residues" evidence="1">
    <location>
        <begin position="175"/>
        <end position="186"/>
    </location>
</feature>
<protein>
    <recommendedName>
        <fullName evidence="2">Sfi1 spindle body domain-containing protein</fullName>
    </recommendedName>
</protein>
<keyword evidence="4" id="KW-1185">Reference proteome</keyword>
<dbReference type="InterPro" id="IPR013665">
    <property type="entry name" value="Sfi1_dom"/>
</dbReference>
<dbReference type="STRING" id="113226.A0A139IPQ1"/>